<comment type="similarity">
    <text evidence="3 18">Belongs to the complex I subunit 2 family.</text>
</comment>
<dbReference type="Pfam" id="PF00361">
    <property type="entry name" value="Proton_antipo_M"/>
    <property type="match status" value="1"/>
</dbReference>
<evidence type="ECO:0000256" key="9">
    <source>
        <dbReference type="ARBA" id="ARBA00022792"/>
    </source>
</evidence>
<evidence type="ECO:0000256" key="10">
    <source>
        <dbReference type="ARBA" id="ARBA00022967"/>
    </source>
</evidence>
<comment type="catalytic activity">
    <reaction evidence="17 18">
        <text>a ubiquinone + NADH + 5 H(+)(in) = a ubiquinol + NAD(+) + 4 H(+)(out)</text>
        <dbReference type="Rhea" id="RHEA:29091"/>
        <dbReference type="Rhea" id="RHEA-COMP:9565"/>
        <dbReference type="Rhea" id="RHEA-COMP:9566"/>
        <dbReference type="ChEBI" id="CHEBI:15378"/>
        <dbReference type="ChEBI" id="CHEBI:16389"/>
        <dbReference type="ChEBI" id="CHEBI:17976"/>
        <dbReference type="ChEBI" id="CHEBI:57540"/>
        <dbReference type="ChEBI" id="CHEBI:57945"/>
        <dbReference type="EC" id="7.1.1.2"/>
    </reaction>
</comment>
<evidence type="ECO:0000256" key="4">
    <source>
        <dbReference type="ARBA" id="ARBA00012944"/>
    </source>
</evidence>
<evidence type="ECO:0000313" key="20">
    <source>
        <dbReference type="EMBL" id="APQ47864.1"/>
    </source>
</evidence>
<evidence type="ECO:0000256" key="1">
    <source>
        <dbReference type="ARBA" id="ARBA00003257"/>
    </source>
</evidence>
<protein>
    <recommendedName>
        <fullName evidence="5 18">NADH-ubiquinone oxidoreductase chain 2</fullName>
        <ecNumber evidence="4 18">7.1.1.2</ecNumber>
    </recommendedName>
</protein>
<evidence type="ECO:0000256" key="6">
    <source>
        <dbReference type="ARBA" id="ARBA00022448"/>
    </source>
</evidence>
<evidence type="ECO:0000256" key="5">
    <source>
        <dbReference type="ARBA" id="ARBA00021008"/>
    </source>
</evidence>
<keyword evidence="8 18" id="KW-0812">Transmembrane</keyword>
<geneLocation type="mitochondrion" evidence="20"/>
<dbReference type="AlphaFoldDB" id="A0A4Y1JWF9"/>
<evidence type="ECO:0000256" key="18">
    <source>
        <dbReference type="RuleBase" id="RU003403"/>
    </source>
</evidence>
<feature type="transmembrane region" description="Helical" evidence="18">
    <location>
        <begin position="59"/>
        <end position="82"/>
    </location>
</feature>
<keyword evidence="7 18" id="KW-0679">Respiratory chain</keyword>
<comment type="subcellular location">
    <subcellularLocation>
        <location evidence="2 18">Mitochondrion inner membrane</location>
        <topology evidence="2 18">Multi-pass membrane protein</topology>
    </subcellularLocation>
</comment>
<reference evidence="20" key="1">
    <citation type="submission" date="2016-06" db="EMBL/GenBank/DDBJ databases">
        <title>Complete mitochondrial genome sequences of three caddisflies (Trichoptera): an implication for lepidopteran phylogeny as the sister taxon.</title>
        <authorList>
            <person name="Kim M.J."/>
            <person name="Kim I."/>
        </authorList>
    </citation>
    <scope>NUCLEOTIDE SEQUENCE</scope>
</reference>
<evidence type="ECO:0000256" key="8">
    <source>
        <dbReference type="ARBA" id="ARBA00022692"/>
    </source>
</evidence>
<dbReference type="GO" id="GO:0005743">
    <property type="term" value="C:mitochondrial inner membrane"/>
    <property type="evidence" value="ECO:0007669"/>
    <property type="project" value="UniProtKB-SubCell"/>
</dbReference>
<feature type="transmembrane region" description="Helical" evidence="18">
    <location>
        <begin position="317"/>
        <end position="335"/>
    </location>
</feature>
<dbReference type="InterPro" id="IPR003917">
    <property type="entry name" value="NADH_UbQ_OxRdtase_chain2"/>
</dbReference>
<dbReference type="EC" id="7.1.1.2" evidence="4 18"/>
<name>A0A4Y1JWF9_9NEOP</name>
<evidence type="ECO:0000256" key="15">
    <source>
        <dbReference type="ARBA" id="ARBA00023128"/>
    </source>
</evidence>
<dbReference type="InterPro" id="IPR001750">
    <property type="entry name" value="ND/Mrp_TM"/>
</dbReference>
<dbReference type="GO" id="GO:0006120">
    <property type="term" value="P:mitochondrial electron transport, NADH to ubiquinone"/>
    <property type="evidence" value="ECO:0007669"/>
    <property type="project" value="InterPro"/>
</dbReference>
<proteinExistence type="inferred from homology"/>
<evidence type="ECO:0000256" key="2">
    <source>
        <dbReference type="ARBA" id="ARBA00004448"/>
    </source>
</evidence>
<keyword evidence="10 18" id="KW-1278">Translocase</keyword>
<evidence type="ECO:0000256" key="3">
    <source>
        <dbReference type="ARBA" id="ARBA00007012"/>
    </source>
</evidence>
<comment type="function">
    <text evidence="1">Core subunit of the mitochondrial membrane respiratory chain NADH dehydrogenase (Complex I) that is believed to belong to the minimal assembly required for catalysis. Complex I functions in the transfer of electrons from NADH to the respiratory chain. The immediate electron acceptor for the enzyme is believed to be ubiquinone.</text>
</comment>
<dbReference type="InterPro" id="IPR050175">
    <property type="entry name" value="Complex_I_Subunit_2"/>
</dbReference>
<organism evidence="20">
    <name type="scientific">Cheumatopsyche brevilineata</name>
    <dbReference type="NCBI Taxonomy" id="1437087"/>
    <lineage>
        <taxon>Eukaryota</taxon>
        <taxon>Metazoa</taxon>
        <taxon>Ecdysozoa</taxon>
        <taxon>Arthropoda</taxon>
        <taxon>Hexapoda</taxon>
        <taxon>Insecta</taxon>
        <taxon>Pterygota</taxon>
        <taxon>Neoptera</taxon>
        <taxon>Endopterygota</taxon>
        <taxon>Trichoptera</taxon>
        <taxon>Annulipalpia</taxon>
        <taxon>Hydropsychoidea</taxon>
        <taxon>Hydropsychidae</taxon>
        <taxon>Hydropsychinae</taxon>
        <taxon>Cheumatopsyche</taxon>
    </lineage>
</organism>
<feature type="transmembrane region" description="Helical" evidence="18">
    <location>
        <begin position="273"/>
        <end position="297"/>
    </location>
</feature>
<keyword evidence="15 18" id="KW-0496">Mitochondrion</keyword>
<evidence type="ECO:0000256" key="17">
    <source>
        <dbReference type="ARBA" id="ARBA00049551"/>
    </source>
</evidence>
<feature type="transmembrane region" description="Helical" evidence="18">
    <location>
        <begin position="7"/>
        <end position="32"/>
    </location>
</feature>
<evidence type="ECO:0000256" key="11">
    <source>
        <dbReference type="ARBA" id="ARBA00022982"/>
    </source>
</evidence>
<accession>A0A4Y1JWF9</accession>
<sequence>MNNSKLMFFNLMMFSIMITISSNSWVSCWMGLELNTFSFLPFIFKKKNFLSSETSIKYFFVQSISSVNLMFSQCIIISLINLKIMNKTFFLPFMSLSVIICLLFKLGSAPFHFWMINLIESLDWFSMFIFFSIQKIPPIIMISFYMNSKFLYLIIVLNCLFGSVGGMTQLSIRKIMTYSSIFNFSWMFSAIIISENMFLLFMFIYSLISMNLFTFFKLINLTFLNQLHNIKNSKFSILIILINMMSLGGLPPFLGFIPEWLISIYFIQMKSYIILFIIMMSLINLFYYFQLIFPLIFLNKMQPKWNMNLINNFNLFFFSYFSTSGLMFLNIFFFLM</sequence>
<evidence type="ECO:0000256" key="16">
    <source>
        <dbReference type="ARBA" id="ARBA00023136"/>
    </source>
</evidence>
<evidence type="ECO:0000259" key="19">
    <source>
        <dbReference type="Pfam" id="PF00361"/>
    </source>
</evidence>
<feature type="transmembrane region" description="Helical" evidence="18">
    <location>
        <begin position="235"/>
        <end position="261"/>
    </location>
</feature>
<keyword evidence="14 18" id="KW-0830">Ubiquinone</keyword>
<keyword evidence="13 18" id="KW-0520">NAD</keyword>
<evidence type="ECO:0000256" key="13">
    <source>
        <dbReference type="ARBA" id="ARBA00023027"/>
    </source>
</evidence>
<dbReference type="GO" id="GO:0008137">
    <property type="term" value="F:NADH dehydrogenase (ubiquinone) activity"/>
    <property type="evidence" value="ECO:0007669"/>
    <property type="project" value="UniProtKB-EC"/>
</dbReference>
<dbReference type="PANTHER" id="PTHR46552:SF1">
    <property type="entry name" value="NADH-UBIQUINONE OXIDOREDUCTASE CHAIN 2"/>
    <property type="match status" value="1"/>
</dbReference>
<dbReference type="EMBL" id="KX385010">
    <property type="protein sequence ID" value="APQ47864.1"/>
    <property type="molecule type" value="Genomic_DNA"/>
</dbReference>
<dbReference type="PANTHER" id="PTHR46552">
    <property type="entry name" value="NADH-UBIQUINONE OXIDOREDUCTASE CHAIN 2"/>
    <property type="match status" value="1"/>
</dbReference>
<keyword evidence="11 18" id="KW-0249">Electron transport</keyword>
<comment type="function">
    <text evidence="18">Core subunit of the mitochondrial membrane respiratory chain NADH dehydrogenase (Complex I) which catalyzes electron transfer from NADH through the respiratory chain, using ubiquinone as an electron acceptor. Essential for the catalytic activity and assembly of complex I.</text>
</comment>
<evidence type="ECO:0000256" key="7">
    <source>
        <dbReference type="ARBA" id="ARBA00022660"/>
    </source>
</evidence>
<feature type="domain" description="NADH:quinone oxidoreductase/Mrp antiporter transmembrane" evidence="19">
    <location>
        <begin position="22"/>
        <end position="282"/>
    </location>
</feature>
<evidence type="ECO:0000256" key="12">
    <source>
        <dbReference type="ARBA" id="ARBA00022989"/>
    </source>
</evidence>
<gene>
    <name evidence="20" type="primary">ND2</name>
</gene>
<feature type="transmembrane region" description="Helical" evidence="18">
    <location>
        <begin position="89"/>
        <end position="107"/>
    </location>
</feature>
<keyword evidence="16 18" id="KW-0472">Membrane</keyword>
<feature type="transmembrane region" description="Helical" evidence="18">
    <location>
        <begin position="151"/>
        <end position="169"/>
    </location>
</feature>
<keyword evidence="6" id="KW-0813">Transport</keyword>
<evidence type="ECO:0000256" key="14">
    <source>
        <dbReference type="ARBA" id="ARBA00023075"/>
    </source>
</evidence>
<keyword evidence="12 18" id="KW-1133">Transmembrane helix</keyword>
<dbReference type="PROSITE" id="PS51257">
    <property type="entry name" value="PROKAR_LIPOPROTEIN"/>
    <property type="match status" value="1"/>
</dbReference>
<dbReference type="PRINTS" id="PR01436">
    <property type="entry name" value="NADHDHGNASE2"/>
</dbReference>
<keyword evidence="9 18" id="KW-0999">Mitochondrion inner membrane</keyword>